<accession>A0ABY1QPI2</accession>
<dbReference type="InterPro" id="IPR058240">
    <property type="entry name" value="rSAM_sf"/>
</dbReference>
<dbReference type="PROSITE" id="PS51918">
    <property type="entry name" value="RADICAL_SAM"/>
    <property type="match status" value="1"/>
</dbReference>
<evidence type="ECO:0000256" key="1">
    <source>
        <dbReference type="ARBA" id="ARBA00001966"/>
    </source>
</evidence>
<evidence type="ECO:0000313" key="10">
    <source>
        <dbReference type="Proteomes" id="UP001158067"/>
    </source>
</evidence>
<evidence type="ECO:0000259" key="8">
    <source>
        <dbReference type="PROSITE" id="PS51918"/>
    </source>
</evidence>
<dbReference type="PANTHER" id="PTHR11228:SF7">
    <property type="entry name" value="PQQA PEPTIDE CYCLASE"/>
    <property type="match status" value="1"/>
</dbReference>
<dbReference type="Pfam" id="PF04055">
    <property type="entry name" value="Radical_SAM"/>
    <property type="match status" value="1"/>
</dbReference>
<keyword evidence="5" id="KW-0560">Oxidoreductase</keyword>
<dbReference type="SMART" id="SM00729">
    <property type="entry name" value="Elp3"/>
    <property type="match status" value="1"/>
</dbReference>
<keyword evidence="10" id="KW-1185">Reference proteome</keyword>
<dbReference type="Proteomes" id="UP001158067">
    <property type="component" value="Unassembled WGS sequence"/>
</dbReference>
<keyword evidence="6" id="KW-0408">Iron</keyword>
<comment type="caution">
    <text evidence="9">The sequence shown here is derived from an EMBL/GenBank/DDBJ whole genome shotgun (WGS) entry which is preliminary data.</text>
</comment>
<evidence type="ECO:0000256" key="7">
    <source>
        <dbReference type="ARBA" id="ARBA00023014"/>
    </source>
</evidence>
<evidence type="ECO:0000256" key="5">
    <source>
        <dbReference type="ARBA" id="ARBA00023002"/>
    </source>
</evidence>
<dbReference type="InterPro" id="IPR000385">
    <property type="entry name" value="MoaA_NifB_PqqE_Fe-S-bd_CS"/>
</dbReference>
<dbReference type="SFLD" id="SFLDG01067">
    <property type="entry name" value="SPASM/twitch_domain_containing"/>
    <property type="match status" value="1"/>
</dbReference>
<proteinExistence type="predicted"/>
<keyword evidence="7" id="KW-0411">Iron-sulfur</keyword>
<protein>
    <submittedName>
        <fullName evidence="9">Radical SAM superfamily protein</fullName>
    </submittedName>
</protein>
<dbReference type="EMBL" id="FXUG01000017">
    <property type="protein sequence ID" value="SMP74432.1"/>
    <property type="molecule type" value="Genomic_DNA"/>
</dbReference>
<dbReference type="InterPro" id="IPR013785">
    <property type="entry name" value="Aldolase_TIM"/>
</dbReference>
<evidence type="ECO:0000256" key="3">
    <source>
        <dbReference type="ARBA" id="ARBA00022691"/>
    </source>
</evidence>
<keyword evidence="4" id="KW-0479">Metal-binding</keyword>
<dbReference type="InterPro" id="IPR007197">
    <property type="entry name" value="rSAM"/>
</dbReference>
<sequence>MTKFRLDRNGVHFFDRDSGLNILFDELPVPVEEWDAAPRFVSLAITNLCDLRCEYCYAPKTSHSLSIESVCNWSRELDANGCLGVGLGGGEPTLHKDFFEICDRITQATDLAVSVTTHLNRLDYEGLDRLCEVTHFVRVSMDGVGDTYEKLRQRSFAELTLKIAYLARKMRIGLNFVVNEDTIGDLEYASRIASELGVAEFVLLPQVQTARVARVPCEVEDRMRKWLSTYGGPLQVSISESAVAEGISIANPFQDTCGAYAHVDAMGFLRETSFSVSGTPIGKNGFMATYLMMYKESE</sequence>
<evidence type="ECO:0000313" key="9">
    <source>
        <dbReference type="EMBL" id="SMP74432.1"/>
    </source>
</evidence>
<dbReference type="InterPro" id="IPR050377">
    <property type="entry name" value="Radical_SAM_PqqE_MftC-like"/>
</dbReference>
<feature type="domain" description="Radical SAM core" evidence="8">
    <location>
        <begin position="35"/>
        <end position="233"/>
    </location>
</feature>
<organism evidence="9 10">
    <name type="scientific">Neorhodopirellula lusitana</name>
    <dbReference type="NCBI Taxonomy" id="445327"/>
    <lineage>
        <taxon>Bacteria</taxon>
        <taxon>Pseudomonadati</taxon>
        <taxon>Planctomycetota</taxon>
        <taxon>Planctomycetia</taxon>
        <taxon>Pirellulales</taxon>
        <taxon>Pirellulaceae</taxon>
        <taxon>Neorhodopirellula</taxon>
    </lineage>
</organism>
<evidence type="ECO:0000256" key="6">
    <source>
        <dbReference type="ARBA" id="ARBA00023004"/>
    </source>
</evidence>
<keyword evidence="2" id="KW-0004">4Fe-4S</keyword>
<dbReference type="SUPFAM" id="SSF102114">
    <property type="entry name" value="Radical SAM enzymes"/>
    <property type="match status" value="1"/>
</dbReference>
<reference evidence="9 10" key="1">
    <citation type="submission" date="2017-05" db="EMBL/GenBank/DDBJ databases">
        <authorList>
            <person name="Varghese N."/>
            <person name="Submissions S."/>
        </authorList>
    </citation>
    <scope>NUCLEOTIDE SEQUENCE [LARGE SCALE GENOMIC DNA]</scope>
    <source>
        <strain evidence="9 10">DSM 25457</strain>
    </source>
</reference>
<gene>
    <name evidence="9" type="ORF">SAMN06265222_117134</name>
</gene>
<dbReference type="PANTHER" id="PTHR11228">
    <property type="entry name" value="RADICAL SAM DOMAIN PROTEIN"/>
    <property type="match status" value="1"/>
</dbReference>
<evidence type="ECO:0000256" key="4">
    <source>
        <dbReference type="ARBA" id="ARBA00022723"/>
    </source>
</evidence>
<evidence type="ECO:0000256" key="2">
    <source>
        <dbReference type="ARBA" id="ARBA00022485"/>
    </source>
</evidence>
<dbReference type="PROSITE" id="PS01305">
    <property type="entry name" value="MOAA_NIFB_PQQE"/>
    <property type="match status" value="1"/>
</dbReference>
<name>A0ABY1QPI2_9BACT</name>
<dbReference type="Gene3D" id="3.20.20.70">
    <property type="entry name" value="Aldolase class I"/>
    <property type="match status" value="1"/>
</dbReference>
<comment type="cofactor">
    <cofactor evidence="1">
        <name>[4Fe-4S] cluster</name>
        <dbReference type="ChEBI" id="CHEBI:49883"/>
    </cofactor>
</comment>
<dbReference type="InterPro" id="IPR006638">
    <property type="entry name" value="Elp3/MiaA/NifB-like_rSAM"/>
</dbReference>
<keyword evidence="3" id="KW-0949">S-adenosyl-L-methionine</keyword>
<dbReference type="SFLD" id="SFLDS00029">
    <property type="entry name" value="Radical_SAM"/>
    <property type="match status" value="1"/>
</dbReference>